<accession>A0A1A9GLS8</accession>
<dbReference type="InterPro" id="IPR016181">
    <property type="entry name" value="Acyl_CoA_acyltransferase"/>
</dbReference>
<dbReference type="Proteomes" id="UP000077868">
    <property type="component" value="Chromosome"/>
</dbReference>
<proteinExistence type="predicted"/>
<dbReference type="RefSeq" id="WP_218917651.1">
    <property type="nucleotide sequence ID" value="NZ_CP015079.1"/>
</dbReference>
<keyword evidence="2" id="KW-1185">Reference proteome</keyword>
<dbReference type="KEGG" id="ndk:I601_2215"/>
<organism evidence="1 2">
    <name type="scientific">Nocardioides dokdonensis FR1436</name>
    <dbReference type="NCBI Taxonomy" id="1300347"/>
    <lineage>
        <taxon>Bacteria</taxon>
        <taxon>Bacillati</taxon>
        <taxon>Actinomycetota</taxon>
        <taxon>Actinomycetes</taxon>
        <taxon>Propionibacteriales</taxon>
        <taxon>Nocardioidaceae</taxon>
        <taxon>Nocardioides</taxon>
    </lineage>
</organism>
<name>A0A1A9GLS8_9ACTN</name>
<dbReference type="EMBL" id="CP015079">
    <property type="protein sequence ID" value="ANH38640.1"/>
    <property type="molecule type" value="Genomic_DNA"/>
</dbReference>
<evidence type="ECO:0000313" key="1">
    <source>
        <dbReference type="EMBL" id="ANH38640.1"/>
    </source>
</evidence>
<dbReference type="Gene3D" id="3.40.630.30">
    <property type="match status" value="1"/>
</dbReference>
<dbReference type="SUPFAM" id="SSF55729">
    <property type="entry name" value="Acyl-CoA N-acyltransferases (Nat)"/>
    <property type="match status" value="1"/>
</dbReference>
<dbReference type="STRING" id="1300347.I601_2215"/>
<sequence>MAERTLDGLSITVDVEGALDADVIERFHDLYTVTFAPMAELAVARQVLHREEFVEEMSDPRVMKYVARDPAGEVVGLTTLTRDLRTVPWISPEYFAARYPEHTARNAVFYLGFTLVAPQHRRSHVFQFMIEEVIDRVLAAQGVCGWDVCAYNERVLGFSDMVGALLHAHADCTVTEIDTQSYSVVEMHGPAGG</sequence>
<dbReference type="AlphaFoldDB" id="A0A1A9GLS8"/>
<evidence type="ECO:0000313" key="2">
    <source>
        <dbReference type="Proteomes" id="UP000077868"/>
    </source>
</evidence>
<gene>
    <name evidence="1" type="ORF">I601_2215</name>
</gene>
<evidence type="ECO:0008006" key="3">
    <source>
        <dbReference type="Google" id="ProtNLM"/>
    </source>
</evidence>
<reference evidence="1 2" key="1">
    <citation type="submission" date="2016-03" db="EMBL/GenBank/DDBJ databases">
        <title>Complete genome sequence of a soil Actinobacterium, Nocardioides dokdonensis FR1436.</title>
        <authorList>
            <person name="Kwon S.-K."/>
            <person name="Kim K."/>
            <person name="Kim J.F."/>
        </authorList>
    </citation>
    <scope>NUCLEOTIDE SEQUENCE [LARGE SCALE GENOMIC DNA]</scope>
    <source>
        <strain evidence="1 2">FR1436</strain>
    </source>
</reference>
<protein>
    <recommendedName>
        <fullName evidence="3">N-acetyltransferase domain-containing protein</fullName>
    </recommendedName>
</protein>
<dbReference type="PATRIC" id="fig|1300347.3.peg.2209"/>